<keyword evidence="3" id="KW-1185">Reference proteome</keyword>
<evidence type="ECO:0000313" key="3">
    <source>
        <dbReference type="Proteomes" id="UP000011728"/>
    </source>
</evidence>
<feature type="transmembrane region" description="Helical" evidence="1">
    <location>
        <begin position="112"/>
        <end position="131"/>
    </location>
</feature>
<sequence>MQKWQKVFLVILFILAFLGAIIGFIMTYSGFGQINVFAEIDILGFFELILLFVAIICGIVDIYEIYDCIKLFGTKKFKLVLTTKNRLNYILVFFAAISLLEFGELITSKDMHLLPLLFITLILTTLFIIHIRSENGLSDNGIIYCGIYHNLADIKSYRIINNTILELNILINFFWFEYTNIIKFNLSEVDKNNVENFLTKKMQPH</sequence>
<proteinExistence type="predicted"/>
<feature type="transmembrane region" description="Helical" evidence="1">
    <location>
        <begin position="87"/>
        <end position="106"/>
    </location>
</feature>
<reference evidence="2 3" key="1">
    <citation type="submission" date="2013-02" db="EMBL/GenBank/DDBJ databases">
        <title>Genome sequence of Clostridium saccharoperbutylacetonicum N1-4(HMT).</title>
        <authorList>
            <person name="Poehlein A."/>
            <person name="Daniel R."/>
        </authorList>
    </citation>
    <scope>NUCLEOTIDE SEQUENCE [LARGE SCALE GENOMIC DNA]</scope>
    <source>
        <strain evidence="3">N1-4(HMT)</strain>
    </source>
</reference>
<dbReference type="eggNOG" id="ENOG50342NA">
    <property type="taxonomic scope" value="Bacteria"/>
</dbReference>
<feature type="transmembrane region" description="Helical" evidence="1">
    <location>
        <begin position="7"/>
        <end position="31"/>
    </location>
</feature>
<evidence type="ECO:0000313" key="2">
    <source>
        <dbReference type="EMBL" id="AGF57908.1"/>
    </source>
</evidence>
<keyword evidence="1" id="KW-0472">Membrane</keyword>
<evidence type="ECO:0000256" key="1">
    <source>
        <dbReference type="SAM" id="Phobius"/>
    </source>
</evidence>
<dbReference type="EMBL" id="CP004121">
    <property type="protein sequence ID" value="AGF57908.1"/>
    <property type="molecule type" value="Genomic_DNA"/>
</dbReference>
<dbReference type="Proteomes" id="UP000011728">
    <property type="component" value="Chromosome"/>
</dbReference>
<organism evidence="2 3">
    <name type="scientific">Clostridium saccharoperbutylacetonicum N1-4(HMT)</name>
    <dbReference type="NCBI Taxonomy" id="931276"/>
    <lineage>
        <taxon>Bacteria</taxon>
        <taxon>Bacillati</taxon>
        <taxon>Bacillota</taxon>
        <taxon>Clostridia</taxon>
        <taxon>Eubacteriales</taxon>
        <taxon>Clostridiaceae</taxon>
        <taxon>Clostridium</taxon>
    </lineage>
</organism>
<feature type="transmembrane region" description="Helical" evidence="1">
    <location>
        <begin position="43"/>
        <end position="66"/>
    </location>
</feature>
<dbReference type="AlphaFoldDB" id="M1MNX5"/>
<keyword evidence="1" id="KW-0812">Transmembrane</keyword>
<dbReference type="OrthoDB" id="1938784at2"/>
<dbReference type="HOGENOM" id="CLU_1335614_0_0_9"/>
<accession>M1MNX5</accession>
<dbReference type="PATRIC" id="fig|931276.5.peg.4186"/>
<name>M1MNX5_9CLOT</name>
<protein>
    <submittedName>
        <fullName evidence="2">Uncharacterized protein</fullName>
    </submittedName>
</protein>
<keyword evidence="1" id="KW-1133">Transmembrane helix</keyword>
<gene>
    <name evidence="2" type="ORF">Cspa_c41550</name>
</gene>
<dbReference type="RefSeq" id="WP_015394219.1">
    <property type="nucleotide sequence ID" value="NC_020291.1"/>
</dbReference>
<dbReference type="KEGG" id="csr:Cspa_c41550"/>